<reference evidence="5 6" key="2">
    <citation type="journal article" date="2017" name="Nature">
        <title>The Apostasia genome and the evolution of orchids.</title>
        <authorList>
            <person name="Zhang G.Q."/>
            <person name="Liu K.W."/>
            <person name="Li Z."/>
            <person name="Lohaus R."/>
            <person name="Hsiao Y.Y."/>
            <person name="Niu S.C."/>
            <person name="Wang J.Y."/>
            <person name="Lin Y.C."/>
            <person name="Xu Q."/>
            <person name="Chen L.J."/>
            <person name="Yoshida K."/>
            <person name="Fujiwara S."/>
            <person name="Wang Z.W."/>
            <person name="Zhang Y.Q."/>
            <person name="Mitsuda N."/>
            <person name="Wang M."/>
            <person name="Liu G.H."/>
            <person name="Pecoraro L."/>
            <person name="Huang H.X."/>
            <person name="Xiao X.J."/>
            <person name="Lin M."/>
            <person name="Wu X.Y."/>
            <person name="Wu W.L."/>
            <person name="Chen Y.Y."/>
            <person name="Chang S.B."/>
            <person name="Sakamoto S."/>
            <person name="Ohme-Takagi M."/>
            <person name="Yagi M."/>
            <person name="Zeng S.J."/>
            <person name="Shen C.Y."/>
            <person name="Yeh C.M."/>
            <person name="Luo Y.B."/>
            <person name="Tsai W.C."/>
            <person name="Van de Peer Y."/>
            <person name="Liu Z.J."/>
        </authorList>
    </citation>
    <scope>NUCLEOTIDE SEQUENCE [LARGE SCALE GENOMIC DNA]</scope>
    <source>
        <tissue evidence="5">The whole plant</tissue>
    </source>
</reference>
<keyword evidence="6" id="KW-1185">Reference proteome</keyword>
<reference evidence="5 6" key="1">
    <citation type="journal article" date="2016" name="Sci. Rep.">
        <title>The Dendrobium catenatum Lindl. genome sequence provides insights into polysaccharide synthase, floral development and adaptive evolution.</title>
        <authorList>
            <person name="Zhang G.Q."/>
            <person name="Xu Q."/>
            <person name="Bian C."/>
            <person name="Tsai W.C."/>
            <person name="Yeh C.M."/>
            <person name="Liu K.W."/>
            <person name="Yoshida K."/>
            <person name="Zhang L.S."/>
            <person name="Chang S.B."/>
            <person name="Chen F."/>
            <person name="Shi Y."/>
            <person name="Su Y.Y."/>
            <person name="Zhang Y.Q."/>
            <person name="Chen L.J."/>
            <person name="Yin Y."/>
            <person name="Lin M."/>
            <person name="Huang H."/>
            <person name="Deng H."/>
            <person name="Wang Z.W."/>
            <person name="Zhu S.L."/>
            <person name="Zhao X."/>
            <person name="Deng C."/>
            <person name="Niu S.C."/>
            <person name="Huang J."/>
            <person name="Wang M."/>
            <person name="Liu G.H."/>
            <person name="Yang H.J."/>
            <person name="Xiao X.J."/>
            <person name="Hsiao Y.Y."/>
            <person name="Wu W.L."/>
            <person name="Chen Y.Y."/>
            <person name="Mitsuda N."/>
            <person name="Ohme-Takagi M."/>
            <person name="Luo Y.B."/>
            <person name="Van de Peer Y."/>
            <person name="Liu Z.J."/>
        </authorList>
    </citation>
    <scope>NUCLEOTIDE SEQUENCE [LARGE SCALE GENOMIC DNA]</scope>
    <source>
        <tissue evidence="5">The whole plant</tissue>
    </source>
</reference>
<proteinExistence type="predicted"/>
<dbReference type="PANTHER" id="PTHR33101">
    <property type="entry name" value="ROP GUANINE NUCLEOTIDE EXCHANGE FACTOR 1"/>
    <property type="match status" value="1"/>
</dbReference>
<accession>A0A2I0XDD1</accession>
<keyword evidence="1 2" id="KW-0344">Guanine-nucleotide releasing factor</keyword>
<dbReference type="Pfam" id="PF03759">
    <property type="entry name" value="PRONE"/>
    <property type="match status" value="1"/>
</dbReference>
<evidence type="ECO:0000256" key="3">
    <source>
        <dbReference type="SAM" id="MobiDB-lite"/>
    </source>
</evidence>
<sequence length="552" mass="62615">MIRFPKRGQNLEKSLEEGMLEVPGRQARSLIFENGGDHADEKLIFRSQGTGMGQPIEDQQIGWVLNRSEIKVPKSRFGKEGACPRCGSGHCGQHSDIEQMKEKFAKLLLGEDMSGGGKGVSSALALSNAITNLAASVFGEQHKLEPMAPETKIKWRKEIDWLLSVTDHIVEFVPSQQIGKDGTNMEIMKTQQRKDLLMNIPALRKLDAMLIGYLDNFKDHIEFWYVDGDADELQKRNVQRTDEKWWLPTVKVPPNGLSEVSRKWLQFQKESVNQVLKAAMAINAQVLMEMEIPETYIDSLPKNGRACLGDTIYRSITVDHFDPEYFLASLDLSTEHNVLDLKNRIESSVVIWKRKMHNKDLKSWGSAVSLEKREQFEERAETILQLLKHRFPGTPQSGLDISKIQHNKDVGQSVLESYSRILETLAYTVMSKIEEVLYADELAQDPSKKSSNRKLSLSDSDLLSLKNFDPKEEMEKLASMESQTSFTLSDYMGWAVDLNSEGEKKEQGSPEEILGSEESKLRKPPVCATHKKFSYIEKLENFGGLRSPRARH</sequence>
<gene>
    <name evidence="5" type="primary">ROPGEF8</name>
    <name evidence="5" type="ORF">MA16_Dca001752</name>
</gene>
<dbReference type="EMBL" id="KZ501954">
    <property type="protein sequence ID" value="PKU85921.1"/>
    <property type="molecule type" value="Genomic_DNA"/>
</dbReference>
<dbReference type="FunFam" id="1.20.58.2010:FF:000001">
    <property type="entry name" value="Rop guanine nucleotide exchange factor 14"/>
    <property type="match status" value="1"/>
</dbReference>
<dbReference type="InterPro" id="IPR038937">
    <property type="entry name" value="RopGEF"/>
</dbReference>
<dbReference type="PANTHER" id="PTHR33101:SF10">
    <property type="entry name" value="ROP GUANINE NUCLEOTIDE EXCHANGE FACTOR 12"/>
    <property type="match status" value="1"/>
</dbReference>
<evidence type="ECO:0000259" key="4">
    <source>
        <dbReference type="PROSITE" id="PS51334"/>
    </source>
</evidence>
<dbReference type="Gene3D" id="1.20.58.1310">
    <property type="entry name" value="PRONE domain, subdomain 2"/>
    <property type="match status" value="1"/>
</dbReference>
<dbReference type="PROSITE" id="PS51334">
    <property type="entry name" value="PRONE"/>
    <property type="match status" value="1"/>
</dbReference>
<evidence type="ECO:0000313" key="6">
    <source>
        <dbReference type="Proteomes" id="UP000233837"/>
    </source>
</evidence>
<dbReference type="Proteomes" id="UP000233837">
    <property type="component" value="Unassembled WGS sequence"/>
</dbReference>
<dbReference type="GO" id="GO:0005085">
    <property type="term" value="F:guanyl-nucleotide exchange factor activity"/>
    <property type="evidence" value="ECO:0007669"/>
    <property type="project" value="UniProtKB-UniRule"/>
</dbReference>
<evidence type="ECO:0000256" key="1">
    <source>
        <dbReference type="ARBA" id="ARBA00022658"/>
    </source>
</evidence>
<organism evidence="5 6">
    <name type="scientific">Dendrobium catenatum</name>
    <dbReference type="NCBI Taxonomy" id="906689"/>
    <lineage>
        <taxon>Eukaryota</taxon>
        <taxon>Viridiplantae</taxon>
        <taxon>Streptophyta</taxon>
        <taxon>Embryophyta</taxon>
        <taxon>Tracheophyta</taxon>
        <taxon>Spermatophyta</taxon>
        <taxon>Magnoliopsida</taxon>
        <taxon>Liliopsida</taxon>
        <taxon>Asparagales</taxon>
        <taxon>Orchidaceae</taxon>
        <taxon>Epidendroideae</taxon>
        <taxon>Malaxideae</taxon>
        <taxon>Dendrobiinae</taxon>
        <taxon>Dendrobium</taxon>
    </lineage>
</organism>
<evidence type="ECO:0000313" key="5">
    <source>
        <dbReference type="EMBL" id="PKU85921.1"/>
    </source>
</evidence>
<dbReference type="AlphaFoldDB" id="A0A2I0XDD1"/>
<dbReference type="FunFam" id="1.20.58.2010:FF:000003">
    <property type="entry name" value="Rop guanine nucleotide exchange factor 14"/>
    <property type="match status" value="1"/>
</dbReference>
<protein>
    <submittedName>
        <fullName evidence="5">Rho guanine nucleotide exchange factor 8</fullName>
    </submittedName>
</protein>
<dbReference type="FunFam" id="1.20.58.1310:FF:000001">
    <property type="entry name" value="Rop guanine nucleotide exchange factor 9"/>
    <property type="match status" value="1"/>
</dbReference>
<dbReference type="InterPro" id="IPR005512">
    <property type="entry name" value="PRONE_dom"/>
</dbReference>
<feature type="region of interest" description="Disordered" evidence="3">
    <location>
        <begin position="501"/>
        <end position="522"/>
    </location>
</feature>
<feature type="domain" description="PRONE" evidence="4">
    <location>
        <begin position="87"/>
        <end position="450"/>
    </location>
</feature>
<dbReference type="OrthoDB" id="1053009at2759"/>
<evidence type="ECO:0000256" key="2">
    <source>
        <dbReference type="PROSITE-ProRule" id="PRU00663"/>
    </source>
</evidence>
<name>A0A2I0XDD1_9ASPA</name>
<dbReference type="Gene3D" id="1.20.58.2010">
    <property type="entry name" value="PRONE domain, subdomain 1"/>
    <property type="match status" value="1"/>
</dbReference>